<dbReference type="UniPathway" id="UPA00606"/>
<dbReference type="HAMAP" id="MF_01963">
    <property type="entry name" value="MTAP"/>
    <property type="match status" value="1"/>
</dbReference>
<accession>A0A1H2SZH2</accession>
<comment type="caution">
    <text evidence="3">Lacks conserved residue(s) required for the propagation of feature annotation.</text>
</comment>
<name>A0A1H2SZH2_ACIFE</name>
<reference evidence="5 6" key="1">
    <citation type="submission" date="2016-10" db="EMBL/GenBank/DDBJ databases">
        <authorList>
            <person name="Varghese N."/>
            <person name="Submissions S."/>
        </authorList>
    </citation>
    <scope>NUCLEOTIDE SEQUENCE [LARGE SCALE GENOMIC DNA]</scope>
    <source>
        <strain evidence="5 6">WCC6</strain>
    </source>
</reference>
<keyword evidence="1 3" id="KW-0328">Glycosyltransferase</keyword>
<comment type="pathway">
    <text evidence="3">Purine metabolism; purine nucleoside salvage.</text>
</comment>
<dbReference type="PANTHER" id="PTHR42679:SF2">
    <property type="entry name" value="S-METHYL-5'-THIOADENOSINE PHOSPHORYLASE"/>
    <property type="match status" value="1"/>
</dbReference>
<evidence type="ECO:0000313" key="6">
    <source>
        <dbReference type="Proteomes" id="UP000182379"/>
    </source>
</evidence>
<keyword evidence="2 3" id="KW-0808">Transferase</keyword>
<comment type="miscellaneous">
    <text evidence="3">Although this enzyme belongs to the family of MTA phosphorylases based on sequence homology, it lacks several conserved amino acids in the substrate binding pocket that confer specificity towards MTA.</text>
</comment>
<dbReference type="EMBL" id="FNOP01000001">
    <property type="protein sequence ID" value="SDW37093.1"/>
    <property type="molecule type" value="Genomic_DNA"/>
</dbReference>
<comment type="subunit">
    <text evidence="3">Homohexamer. Dimer of a homotrimer.</text>
</comment>
<evidence type="ECO:0000259" key="4">
    <source>
        <dbReference type="Pfam" id="PF01048"/>
    </source>
</evidence>
<feature type="binding site" evidence="3">
    <location>
        <position position="184"/>
    </location>
    <ligand>
        <name>phosphate</name>
        <dbReference type="ChEBI" id="CHEBI:43474"/>
    </ligand>
</feature>
<dbReference type="RefSeq" id="WP_074703998.1">
    <property type="nucleotide sequence ID" value="NZ_CALAKB010000032.1"/>
</dbReference>
<dbReference type="SUPFAM" id="SSF53167">
    <property type="entry name" value="Purine and uridine phosphorylases"/>
    <property type="match status" value="1"/>
</dbReference>
<evidence type="ECO:0000256" key="1">
    <source>
        <dbReference type="ARBA" id="ARBA00022676"/>
    </source>
</evidence>
<feature type="site" description="Important for substrate specificity" evidence="3">
    <location>
        <position position="219"/>
    </location>
</feature>
<protein>
    <recommendedName>
        <fullName evidence="3">Purine nucleoside phosphorylase</fullName>
        <shortName evidence="3">PNP</shortName>
        <ecNumber evidence="3">2.4.2.1</ecNumber>
    </recommendedName>
</protein>
<comment type="function">
    <text evidence="3">Purine nucleoside phosphorylase involved in purine salvage.</text>
</comment>
<comment type="caution">
    <text evidence="5">The sequence shown here is derived from an EMBL/GenBank/DDBJ whole genome shotgun (WGS) entry which is preliminary data.</text>
</comment>
<dbReference type="PANTHER" id="PTHR42679">
    <property type="entry name" value="S-METHYL-5'-THIOADENOSINE PHOSPHORYLASE"/>
    <property type="match status" value="1"/>
</dbReference>
<comment type="similarity">
    <text evidence="3">Belongs to the PNP/MTAP phosphorylase family. MTAP subfamily.</text>
</comment>
<evidence type="ECO:0000313" key="5">
    <source>
        <dbReference type="EMBL" id="SDW37093.1"/>
    </source>
</evidence>
<feature type="binding site" evidence="3">
    <location>
        <begin position="83"/>
        <end position="84"/>
    </location>
    <ligand>
        <name>phosphate</name>
        <dbReference type="ChEBI" id="CHEBI:43474"/>
    </ligand>
</feature>
<feature type="domain" description="Nucleoside phosphorylase" evidence="4">
    <location>
        <begin position="3"/>
        <end position="241"/>
    </location>
</feature>
<dbReference type="NCBIfam" id="NF006599">
    <property type="entry name" value="PRK09136.1"/>
    <property type="match status" value="1"/>
</dbReference>
<dbReference type="InterPro" id="IPR018099">
    <property type="entry name" value="Purine_phosphorylase-2_CS"/>
</dbReference>
<feature type="site" description="Important for substrate specificity" evidence="3">
    <location>
        <position position="165"/>
    </location>
</feature>
<dbReference type="NCBIfam" id="TIGR01694">
    <property type="entry name" value="MTAP"/>
    <property type="match status" value="1"/>
</dbReference>
<evidence type="ECO:0000256" key="2">
    <source>
        <dbReference type="ARBA" id="ARBA00022679"/>
    </source>
</evidence>
<dbReference type="InterPro" id="IPR000845">
    <property type="entry name" value="Nucleoside_phosphorylase_d"/>
</dbReference>
<dbReference type="Gene3D" id="3.40.50.1580">
    <property type="entry name" value="Nucleoside phosphorylase domain"/>
    <property type="match status" value="1"/>
</dbReference>
<feature type="binding site" evidence="3">
    <location>
        <position position="183"/>
    </location>
    <ligand>
        <name>substrate</name>
    </ligand>
</feature>
<dbReference type="Pfam" id="PF01048">
    <property type="entry name" value="PNP_UDP_1"/>
    <property type="match status" value="1"/>
</dbReference>
<dbReference type="GO" id="GO:0006166">
    <property type="term" value="P:purine ribonucleoside salvage"/>
    <property type="evidence" value="ECO:0007669"/>
    <property type="project" value="UniProtKB-UniRule"/>
</dbReference>
<evidence type="ECO:0000256" key="3">
    <source>
        <dbReference type="HAMAP-Rule" id="MF_01963"/>
    </source>
</evidence>
<proteinExistence type="inferred from homology"/>
<dbReference type="Proteomes" id="UP000182379">
    <property type="component" value="Unassembled WGS sequence"/>
</dbReference>
<dbReference type="AlphaFoldDB" id="A0A1H2SZH2"/>
<keyword evidence="3" id="KW-0660">Purine salvage</keyword>
<sequence>MRKIGIIGGTGVEDASAFGKLAPLTVETPFGQARCLKGTAAGHEIYFLARHGLDHSVPPHKINYRANIFALKKLGVTEILSFTAVGSLNRGLPPGTFVVTSQLLDFTKSRVNTFFNGENGQVAHVDFAQPYCPALRERLNRCLVKLGLRHSKQGTYVVTEGPRYETAAEVRMYAAMGGDVAGMTNMPEAVLAREAEICYANCSVVTNMGSGLAVRALSHEEVTEAMERLEKQILAVIEAYVNDDGPLTHSCQCREALKEYGGFRLEAFGGDAKEE</sequence>
<feature type="binding site" evidence="3">
    <location>
        <position position="10"/>
    </location>
    <ligand>
        <name>phosphate</name>
        <dbReference type="ChEBI" id="CHEBI:43474"/>
    </ligand>
</feature>
<dbReference type="GO" id="GO:0017061">
    <property type="term" value="F:S-methyl-5-thioadenosine phosphorylase activity"/>
    <property type="evidence" value="ECO:0007669"/>
    <property type="project" value="InterPro"/>
</dbReference>
<feature type="binding site" evidence="3">
    <location>
        <begin position="50"/>
        <end position="51"/>
    </location>
    <ligand>
        <name>phosphate</name>
        <dbReference type="ChEBI" id="CHEBI:43474"/>
    </ligand>
</feature>
<dbReference type="GO" id="GO:0019509">
    <property type="term" value="P:L-methionine salvage from methylthioadenosine"/>
    <property type="evidence" value="ECO:0007669"/>
    <property type="project" value="TreeGrafter"/>
</dbReference>
<dbReference type="InterPro" id="IPR035994">
    <property type="entry name" value="Nucleoside_phosphorylase_sf"/>
</dbReference>
<comment type="catalytic activity">
    <reaction evidence="3">
        <text>a purine D-ribonucleoside + phosphate = a purine nucleobase + alpha-D-ribose 1-phosphate</text>
        <dbReference type="Rhea" id="RHEA:19805"/>
        <dbReference type="ChEBI" id="CHEBI:26386"/>
        <dbReference type="ChEBI" id="CHEBI:43474"/>
        <dbReference type="ChEBI" id="CHEBI:57720"/>
        <dbReference type="ChEBI" id="CHEBI:142355"/>
        <dbReference type="EC" id="2.4.2.1"/>
    </reaction>
</comment>
<dbReference type="InterPro" id="IPR010044">
    <property type="entry name" value="MTAP"/>
</dbReference>
<dbReference type="PROSITE" id="PS01240">
    <property type="entry name" value="PNP_MTAP_2"/>
    <property type="match status" value="1"/>
</dbReference>
<organism evidence="5 6">
    <name type="scientific">Acidaminococcus fermentans</name>
    <dbReference type="NCBI Taxonomy" id="905"/>
    <lineage>
        <taxon>Bacteria</taxon>
        <taxon>Bacillati</taxon>
        <taxon>Bacillota</taxon>
        <taxon>Negativicutes</taxon>
        <taxon>Acidaminococcales</taxon>
        <taxon>Acidaminococcaceae</taxon>
        <taxon>Acidaminococcus</taxon>
    </lineage>
</organism>
<gene>
    <name evidence="5" type="ORF">SAMN05216495_10171</name>
</gene>
<dbReference type="EC" id="2.4.2.1" evidence="3"/>
<dbReference type="GO" id="GO:0005829">
    <property type="term" value="C:cytosol"/>
    <property type="evidence" value="ECO:0007669"/>
    <property type="project" value="TreeGrafter"/>
</dbReference>
<dbReference type="CDD" id="cd09010">
    <property type="entry name" value="MTAP_SsMTAPII_like_MTIP"/>
    <property type="match status" value="1"/>
</dbReference>